<reference evidence="12 13" key="1">
    <citation type="submission" date="2016-12" db="EMBL/GenBank/DDBJ databases">
        <title>The draft genome sequence of Actinophytocola xinjiangensis.</title>
        <authorList>
            <person name="Wang W."/>
            <person name="Yuan L."/>
        </authorList>
    </citation>
    <scope>NUCLEOTIDE SEQUENCE [LARGE SCALE GENOMIC DNA]</scope>
    <source>
        <strain evidence="12 13">CGMCC 4.4663</strain>
    </source>
</reference>
<dbReference type="RefSeq" id="WP_075133578.1">
    <property type="nucleotide sequence ID" value="NZ_MSIF01000006.1"/>
</dbReference>
<dbReference type="Pfam" id="PF00724">
    <property type="entry name" value="Oxidored_FMN"/>
    <property type="match status" value="1"/>
</dbReference>
<evidence type="ECO:0000256" key="3">
    <source>
        <dbReference type="ARBA" id="ARBA00011048"/>
    </source>
</evidence>
<keyword evidence="9" id="KW-0411">Iron-sulfur</keyword>
<keyword evidence="5" id="KW-0288">FMN</keyword>
<protein>
    <submittedName>
        <fullName evidence="12">NADH:flavin oxidoreductase</fullName>
    </submittedName>
</protein>
<dbReference type="GO" id="GO:0046872">
    <property type="term" value="F:metal ion binding"/>
    <property type="evidence" value="ECO:0007669"/>
    <property type="project" value="UniProtKB-KW"/>
</dbReference>
<evidence type="ECO:0000313" key="13">
    <source>
        <dbReference type="Proteomes" id="UP000185696"/>
    </source>
</evidence>
<dbReference type="InterPro" id="IPR001155">
    <property type="entry name" value="OxRdtase_FMN_N"/>
</dbReference>
<keyword evidence="7" id="KW-0560">Oxidoreductase</keyword>
<evidence type="ECO:0000256" key="8">
    <source>
        <dbReference type="ARBA" id="ARBA00023004"/>
    </source>
</evidence>
<dbReference type="Pfam" id="PF07992">
    <property type="entry name" value="Pyr_redox_2"/>
    <property type="match status" value="1"/>
</dbReference>
<dbReference type="GO" id="GO:0051536">
    <property type="term" value="F:iron-sulfur cluster binding"/>
    <property type="evidence" value="ECO:0007669"/>
    <property type="project" value="UniProtKB-KW"/>
</dbReference>
<dbReference type="EMBL" id="MSIF01000006">
    <property type="protein sequence ID" value="OLF10589.1"/>
    <property type="molecule type" value="Genomic_DNA"/>
</dbReference>
<feature type="domain" description="NADH:flavin oxidoreductase/NADH oxidase N-terminal" evidence="10">
    <location>
        <begin position="11"/>
        <end position="343"/>
    </location>
</feature>
<dbReference type="SUPFAM" id="SSF51905">
    <property type="entry name" value="FAD/NAD(P)-binding domain"/>
    <property type="match status" value="1"/>
</dbReference>
<keyword evidence="6" id="KW-0479">Metal-binding</keyword>
<dbReference type="GO" id="GO:0016491">
    <property type="term" value="F:oxidoreductase activity"/>
    <property type="evidence" value="ECO:0007669"/>
    <property type="project" value="UniProtKB-KW"/>
</dbReference>
<dbReference type="Proteomes" id="UP000185696">
    <property type="component" value="Unassembled WGS sequence"/>
</dbReference>
<comment type="caution">
    <text evidence="12">The sequence shown here is derived from an EMBL/GenBank/DDBJ whole genome shotgun (WGS) entry which is preliminary data.</text>
</comment>
<keyword evidence="4" id="KW-0285">Flavoprotein</keyword>
<evidence type="ECO:0000259" key="11">
    <source>
        <dbReference type="Pfam" id="PF07992"/>
    </source>
</evidence>
<evidence type="ECO:0000256" key="7">
    <source>
        <dbReference type="ARBA" id="ARBA00023002"/>
    </source>
</evidence>
<evidence type="ECO:0000256" key="4">
    <source>
        <dbReference type="ARBA" id="ARBA00022630"/>
    </source>
</evidence>
<gene>
    <name evidence="12" type="ORF">BLA60_15555</name>
</gene>
<keyword evidence="13" id="KW-1185">Reference proteome</keyword>
<dbReference type="InterPro" id="IPR036188">
    <property type="entry name" value="FAD/NAD-bd_sf"/>
</dbReference>
<dbReference type="InterPro" id="IPR051793">
    <property type="entry name" value="NADH:flavin_oxidoreductase"/>
</dbReference>
<evidence type="ECO:0000256" key="9">
    <source>
        <dbReference type="ARBA" id="ARBA00023014"/>
    </source>
</evidence>
<proteinExistence type="inferred from homology"/>
<dbReference type="InterPro" id="IPR013785">
    <property type="entry name" value="Aldolase_TIM"/>
</dbReference>
<sequence>MTTIVTEYPNLFSPQKIGPKTARNRVWMTAHSTQLVKDHNFSDEHVHYYAERARGGVGVITMEAMAVHPTTQPYKGKIFAFDPAVVPNYKKLAAAVHEHGTLLLAQPWHRGRETAGTVNRLPVWAPSSVPCTVYREMPHVLSTEEIDELIQGYVLAARYAVEGELDGVEVHGLAHGYLLGQFLSPATNHRTDQYGGSFENRLRLIVDIIERTRAETGRDKIVGVRINGSDGDVPGGLTNADWTEIARALADTGLIDYISVTQGTYIERMNIYGATPKPAGFQIEDTARIKAAVPELPVVVAGRMNTPELAESALASGKADMVGMARTLIADPEWPNKARDGRANTIRPCVGANWCMASIVNSPLACVHNPAVAREKQLGVGTLTEAAEPRRVAVVGGGPAGMRAALTASQRGHHVTLFEQESELGGQVRLIGRSETYAEWQGITDWLIARLDESTVDVKLTHRVEVGELDSGYDEVIIATGSTPLRHGWSSLHPASWGDGSIVPGADQWNVYSVNEVLSGKAEIGPRVMIFDDTGARQPVVAAEYLADRRHDVTIVTRLPQVAPDMEASRDLQSTYRRVRGKGIRFVTDHEVASIVEDSVVLSDVWTGETTTHENVDAVVLSTGNAADDALFHDLKGKTPVRAIGDCVSPRRIFNAIWEGELAGREI</sequence>
<name>A0A7Z0WNT3_9PSEU</name>
<dbReference type="InterPro" id="IPR023753">
    <property type="entry name" value="FAD/NAD-binding_dom"/>
</dbReference>
<evidence type="ECO:0000313" key="12">
    <source>
        <dbReference type="EMBL" id="OLF10589.1"/>
    </source>
</evidence>
<dbReference type="PANTHER" id="PTHR42917">
    <property type="entry name" value="2,4-DIENOYL-COA REDUCTASE"/>
    <property type="match status" value="1"/>
</dbReference>
<evidence type="ECO:0000256" key="1">
    <source>
        <dbReference type="ARBA" id="ARBA00001917"/>
    </source>
</evidence>
<dbReference type="AlphaFoldDB" id="A0A7Z0WNT3"/>
<dbReference type="PANTHER" id="PTHR42917:SF2">
    <property type="entry name" value="2,4-DIENOYL-COA REDUCTASE [(2E)-ENOYL-COA-PRODUCING]"/>
    <property type="match status" value="1"/>
</dbReference>
<keyword evidence="8" id="KW-0408">Iron</keyword>
<dbReference type="Gene3D" id="3.50.50.60">
    <property type="entry name" value="FAD/NAD(P)-binding domain"/>
    <property type="match status" value="1"/>
</dbReference>
<evidence type="ECO:0000259" key="10">
    <source>
        <dbReference type="Pfam" id="PF00724"/>
    </source>
</evidence>
<evidence type="ECO:0000256" key="2">
    <source>
        <dbReference type="ARBA" id="ARBA00001966"/>
    </source>
</evidence>
<dbReference type="Gene3D" id="3.20.20.70">
    <property type="entry name" value="Aldolase class I"/>
    <property type="match status" value="1"/>
</dbReference>
<evidence type="ECO:0000256" key="6">
    <source>
        <dbReference type="ARBA" id="ARBA00022723"/>
    </source>
</evidence>
<comment type="similarity">
    <text evidence="3">In the N-terminal section; belongs to the NADH:flavin oxidoreductase/NADH oxidase family.</text>
</comment>
<dbReference type="GO" id="GO:0010181">
    <property type="term" value="F:FMN binding"/>
    <property type="evidence" value="ECO:0007669"/>
    <property type="project" value="InterPro"/>
</dbReference>
<feature type="domain" description="FAD/NAD(P)-binding" evidence="11">
    <location>
        <begin position="391"/>
        <end position="636"/>
    </location>
</feature>
<dbReference type="PRINTS" id="PR00419">
    <property type="entry name" value="ADXRDTASE"/>
</dbReference>
<dbReference type="OrthoDB" id="3169239at2"/>
<accession>A0A7Z0WNT3</accession>
<evidence type="ECO:0000256" key="5">
    <source>
        <dbReference type="ARBA" id="ARBA00022643"/>
    </source>
</evidence>
<organism evidence="12 13">
    <name type="scientific">Actinophytocola xinjiangensis</name>
    <dbReference type="NCBI Taxonomy" id="485602"/>
    <lineage>
        <taxon>Bacteria</taxon>
        <taxon>Bacillati</taxon>
        <taxon>Actinomycetota</taxon>
        <taxon>Actinomycetes</taxon>
        <taxon>Pseudonocardiales</taxon>
        <taxon>Pseudonocardiaceae</taxon>
    </lineage>
</organism>
<dbReference type="SUPFAM" id="SSF51395">
    <property type="entry name" value="FMN-linked oxidoreductases"/>
    <property type="match status" value="1"/>
</dbReference>
<comment type="cofactor">
    <cofactor evidence="1">
        <name>FMN</name>
        <dbReference type="ChEBI" id="CHEBI:58210"/>
    </cofactor>
</comment>
<comment type="cofactor">
    <cofactor evidence="2">
        <name>[4Fe-4S] cluster</name>
        <dbReference type="ChEBI" id="CHEBI:49883"/>
    </cofactor>
</comment>
<dbReference type="Gene3D" id="3.40.50.720">
    <property type="entry name" value="NAD(P)-binding Rossmann-like Domain"/>
    <property type="match status" value="1"/>
</dbReference>